<dbReference type="CDD" id="cd07035">
    <property type="entry name" value="TPP_PYR_POX_like"/>
    <property type="match status" value="1"/>
</dbReference>
<dbReference type="Proteomes" id="UP000198853">
    <property type="component" value="Unassembled WGS sequence"/>
</dbReference>
<dbReference type="PANTHER" id="PTHR18968:SF120">
    <property type="entry name" value="ACETOLACTATE SYNTHASE LARGE SUBUNIT"/>
    <property type="match status" value="1"/>
</dbReference>
<dbReference type="EMBL" id="FNEN01000016">
    <property type="protein sequence ID" value="SDJ13801.1"/>
    <property type="molecule type" value="Genomic_DNA"/>
</dbReference>
<dbReference type="OrthoDB" id="4494979at2"/>
<dbReference type="GO" id="GO:0009099">
    <property type="term" value="P:L-valine biosynthetic process"/>
    <property type="evidence" value="ECO:0007669"/>
    <property type="project" value="TreeGrafter"/>
</dbReference>
<dbReference type="InterPro" id="IPR045229">
    <property type="entry name" value="TPP_enz"/>
</dbReference>
<accession>A0A1G8RA57</accession>
<evidence type="ECO:0000313" key="4">
    <source>
        <dbReference type="EMBL" id="SDJ13801.1"/>
    </source>
</evidence>
<dbReference type="InterPro" id="IPR029061">
    <property type="entry name" value="THDP-binding"/>
</dbReference>
<gene>
    <name evidence="4" type="ORF">SAMN04488123_11638</name>
</gene>
<dbReference type="GO" id="GO:0005948">
    <property type="term" value="C:acetolactate synthase complex"/>
    <property type="evidence" value="ECO:0007669"/>
    <property type="project" value="TreeGrafter"/>
</dbReference>
<protein>
    <submittedName>
        <fullName evidence="4">Acetolactate synthase-1/2/3 large subunit</fullName>
    </submittedName>
</protein>
<reference evidence="4 5" key="1">
    <citation type="submission" date="2016-10" db="EMBL/GenBank/DDBJ databases">
        <authorList>
            <person name="de Groot N.N."/>
        </authorList>
    </citation>
    <scope>NUCLEOTIDE SEQUENCE [LARGE SCALE GENOMIC DNA]</scope>
    <source>
        <strain evidence="4 5">DSM 21771</strain>
    </source>
</reference>
<dbReference type="Gene3D" id="3.40.50.970">
    <property type="match status" value="2"/>
</dbReference>
<dbReference type="GO" id="GO:0009097">
    <property type="term" value="P:isoleucine biosynthetic process"/>
    <property type="evidence" value="ECO:0007669"/>
    <property type="project" value="TreeGrafter"/>
</dbReference>
<proteinExistence type="inferred from homology"/>
<keyword evidence="5" id="KW-1185">Reference proteome</keyword>
<evidence type="ECO:0000256" key="1">
    <source>
        <dbReference type="ARBA" id="ARBA00007812"/>
    </source>
</evidence>
<dbReference type="InterPro" id="IPR029035">
    <property type="entry name" value="DHS-like_NAD/FAD-binding_dom"/>
</dbReference>
<dbReference type="SUPFAM" id="SSF52467">
    <property type="entry name" value="DHS-like NAD/FAD-binding domain"/>
    <property type="match status" value="1"/>
</dbReference>
<dbReference type="GO" id="GO:0003984">
    <property type="term" value="F:acetolactate synthase activity"/>
    <property type="evidence" value="ECO:0007669"/>
    <property type="project" value="TreeGrafter"/>
</dbReference>
<dbReference type="InterPro" id="IPR012000">
    <property type="entry name" value="Thiamin_PyroP_enz_cen_dom"/>
</dbReference>
<evidence type="ECO:0000259" key="2">
    <source>
        <dbReference type="Pfam" id="PF00205"/>
    </source>
</evidence>
<feature type="domain" description="Thiamine pyrophosphate enzyme central" evidence="2">
    <location>
        <begin position="105"/>
        <end position="236"/>
    </location>
</feature>
<dbReference type="RefSeq" id="WP_090399440.1">
    <property type="nucleotide sequence ID" value="NZ_FNEN01000016.1"/>
</dbReference>
<evidence type="ECO:0000259" key="3">
    <source>
        <dbReference type="Pfam" id="PF02775"/>
    </source>
</evidence>
<dbReference type="CDD" id="cd00568">
    <property type="entry name" value="TPP_enzymes"/>
    <property type="match status" value="1"/>
</dbReference>
<dbReference type="Pfam" id="PF00205">
    <property type="entry name" value="TPP_enzyme_M"/>
    <property type="match status" value="1"/>
</dbReference>
<dbReference type="Pfam" id="PF02775">
    <property type="entry name" value="TPP_enzyme_C"/>
    <property type="match status" value="1"/>
</dbReference>
<dbReference type="AlphaFoldDB" id="A0A1G8RA57"/>
<dbReference type="GO" id="GO:0000287">
    <property type="term" value="F:magnesium ion binding"/>
    <property type="evidence" value="ECO:0007669"/>
    <property type="project" value="InterPro"/>
</dbReference>
<sequence>MQDSTPMVAFVGQVRRNVRGKEGFQEIDLASYFRDLIKWTVEITDASRVDEIVTQAFHIAQTGRPGPVLISLPEDVLDEIVEVHDQKPKVFAKSRPDHKAILETKEWLASAERPIILAGGGISATKSSFTLVQLAENLQMPVVSAFRRFDVFPNNHSHYIGSLGLGSPQYIIDAIQSYDVVLALGTRFSEVTSQDYTLLNSEQSLIHVDISVNEINKSYKPNLGIVADVQHFMTDLLEENIKLQHFDKKKSRLAWLRSHFENDSTIPKDTYSDFVDLGPMIGDLMTALGDDAIITSDAGNFFGWLARYYSFNQEGTYIGPTSGAMGYGLPAAIGSKMAHPDTQVVAYCGDGGFMMTIQELETAIRYDVPVISIVANNNMYETIRMHQEKTFPYRAIGTDLSNPSFA</sequence>
<dbReference type="GO" id="GO:0050660">
    <property type="term" value="F:flavin adenine dinucleotide binding"/>
    <property type="evidence" value="ECO:0007669"/>
    <property type="project" value="TreeGrafter"/>
</dbReference>
<name>A0A1G8RA57_9BACI</name>
<organism evidence="4 5">
    <name type="scientific">Natribacillus halophilus</name>
    <dbReference type="NCBI Taxonomy" id="549003"/>
    <lineage>
        <taxon>Bacteria</taxon>
        <taxon>Bacillati</taxon>
        <taxon>Bacillota</taxon>
        <taxon>Bacilli</taxon>
        <taxon>Bacillales</taxon>
        <taxon>Bacillaceae</taxon>
        <taxon>Natribacillus</taxon>
    </lineage>
</organism>
<comment type="similarity">
    <text evidence="1">Belongs to the TPP enzyme family.</text>
</comment>
<feature type="domain" description="Thiamine pyrophosphate enzyme TPP-binding" evidence="3">
    <location>
        <begin position="297"/>
        <end position="405"/>
    </location>
</feature>
<evidence type="ECO:0000313" key="5">
    <source>
        <dbReference type="Proteomes" id="UP000198853"/>
    </source>
</evidence>
<dbReference type="SUPFAM" id="SSF52518">
    <property type="entry name" value="Thiamin diphosphate-binding fold (THDP-binding)"/>
    <property type="match status" value="2"/>
</dbReference>
<dbReference type="PANTHER" id="PTHR18968">
    <property type="entry name" value="THIAMINE PYROPHOSPHATE ENZYMES"/>
    <property type="match status" value="1"/>
</dbReference>
<dbReference type="InterPro" id="IPR011766">
    <property type="entry name" value="TPP_enzyme_TPP-bd"/>
</dbReference>
<dbReference type="GO" id="GO:0030976">
    <property type="term" value="F:thiamine pyrophosphate binding"/>
    <property type="evidence" value="ECO:0007669"/>
    <property type="project" value="InterPro"/>
</dbReference>
<dbReference type="Gene3D" id="3.40.50.1220">
    <property type="entry name" value="TPP-binding domain"/>
    <property type="match status" value="1"/>
</dbReference>